<evidence type="ECO:0008006" key="6">
    <source>
        <dbReference type="Google" id="ProtNLM"/>
    </source>
</evidence>
<dbReference type="Proteomes" id="UP001158986">
    <property type="component" value="Unassembled WGS sequence"/>
</dbReference>
<evidence type="ECO:0000313" key="5">
    <source>
        <dbReference type="Proteomes" id="UP001158986"/>
    </source>
</evidence>
<name>A0ABN8CSM1_9STRA</name>
<dbReference type="Pfam" id="PF11707">
    <property type="entry name" value="Npa1"/>
    <property type="match status" value="1"/>
</dbReference>
<evidence type="ECO:0000259" key="2">
    <source>
        <dbReference type="Pfam" id="PF11707"/>
    </source>
</evidence>
<proteinExistence type="predicted"/>
<evidence type="ECO:0000259" key="3">
    <source>
        <dbReference type="Pfam" id="PF16201"/>
    </source>
</evidence>
<keyword evidence="5" id="KW-1185">Reference proteome</keyword>
<feature type="region of interest" description="Disordered" evidence="1">
    <location>
        <begin position="802"/>
        <end position="821"/>
    </location>
</feature>
<dbReference type="Pfam" id="PF16201">
    <property type="entry name" value="NopRA1"/>
    <property type="match status" value="1"/>
</dbReference>
<organism evidence="4 5">
    <name type="scientific">Peronospora belbahrii</name>
    <dbReference type="NCBI Taxonomy" id="622444"/>
    <lineage>
        <taxon>Eukaryota</taxon>
        <taxon>Sar</taxon>
        <taxon>Stramenopiles</taxon>
        <taxon>Oomycota</taxon>
        <taxon>Peronosporomycetes</taxon>
        <taxon>Peronosporales</taxon>
        <taxon>Peronosporaceae</taxon>
        <taxon>Peronospora</taxon>
    </lineage>
</organism>
<feature type="domain" description="URB1 N-terminal" evidence="2">
    <location>
        <begin position="104"/>
        <end position="412"/>
    </location>
</feature>
<evidence type="ECO:0000256" key="1">
    <source>
        <dbReference type="SAM" id="MobiDB-lite"/>
    </source>
</evidence>
<dbReference type="PANTHER" id="PTHR13500:SF0">
    <property type="entry name" value="NUCLEOLAR PRE-RIBOSOMAL-ASSOCIATED PROTEIN 1"/>
    <property type="match status" value="1"/>
</dbReference>
<evidence type="ECO:0000313" key="4">
    <source>
        <dbReference type="EMBL" id="CAH0515478.1"/>
    </source>
</evidence>
<dbReference type="InterPro" id="IPR021714">
    <property type="entry name" value="URB1_N"/>
</dbReference>
<dbReference type="InterPro" id="IPR032436">
    <property type="entry name" value="URB1_C"/>
</dbReference>
<gene>
    <name evidence="4" type="ORF">PBS001_LOCUS2188</name>
</gene>
<sequence length="2127" mass="235693">MYPILHLPPKLPINWLDKRMAALRDLVLAVERDQQPLDTAMLSFSQSLLLSPSFDTVSIPSELGINNASSLRLQFLAVHPQGELLLRVWPEQHGGSSRWEKRESFATFLHVVTHLLQAQDQLNSVQAEAFALRVVREKTSHLEKMLSWSDKPLVEFRALELLTTVVKVSAVAAREFVRLFNFQCPAFVKLATRRWKKLEPVNGKVKHASFQLRAAYVDLVLALTACPDKSVHRFAMKEGGVTASLFKSMDGDSAELLTTIFTRLGDLVLYSQEVDHKNKLVVFNGTCVHQLLALLQVKDEEKVRETALQMLKALFFKDSALYVVPQKQALRLFLAKSASSQSNEDAVSSEEAYALKVIRNAVATIGVKELLHSTQAETLVMQFLTKYPGFVSEYLAALSVQLEPRLVYRWFCVTSLVQKLLSCSLDAAIMGMPAEIEDTLTSWCSAQTIASKLIAPGNFRKELSRSIQHSNKLVIYSSLGVIEAMLNRYVRLVPSLKSLGLALDVQSELRYLFPSPEALVSLLLKLCASQERSIALVYVRALTVFRLYLEGLPQAMREVKVDFTKTLTWRYLDCPVDGSAESAMPAPTQLLIVGEMLRFLLAVDTSRLRFLFTSGSSGQRSKLRQMLLLYVSTPCRAVQELAGQVLQRTLLTSDIFGLETHGEQHSPGGRASKEVTFWLESLCQGGGKICAEFTEQLVRAVLVDPLMFVSIGSRVVTNASSSLSPITVALVGFLDTRTDVDMKLDLSTYHADPCVIAFAVRILLAVMQTSEHPQQLVALIASNCDFPDRDVSATRLRVDVKDETSSADSNNKKRKRSIGSDDCRCEDDAYAWLKTTCKSFVSGKCIGKSAPKKMVRAASSSTWDRLNDPNALTAALVAITPSSFCSCWEQIVSNCADIAQSFDPILHYLSGRGDVDILSLLTLSETSSATKKKTGRRKQQTCISTAAETFAATIPVYIVLQHVLFSIASRNCEEQESAIVVVISMVKSRVKDHQLVVTDAVRMCDQLVFFFSSNNLGFSDTGHAHLCELLLNLLTIVIVSSEKCRASSVVTRLFYKLRAAITSTLSSGLRRQLSAVEIVALHVCSSMKPDTDLTKLCDFGNLVQRTGVPLVAVLASRVPSRALVAVLDNLLHQSSVVTVASPNIVLVERVLEFLGHNDVIEQYASFADYKRTKLLTQKLWQLLSSQSGKWCLLLLTNGFRIVGNLGGVDASTAVASVETFLLPLVVRSAHVISNDKQCTETLRAIVTAIRSGIEAAVFPVVFEEQLLNWLQREKDERVKCVLVGAIYDVFARVRNHALHHVSKELIPICLHRMLLDLQESYAAELAMMRHLLIDSSLSVYANRLDASVQAFVEKFESCVHDETLSSGQLLALLLLSRNSGFHESMDASLLVILMKSGMCALKAAQNNMDKHFLSERTKWLHKSEATILLVESTVECFKHQGQEKQTSVLKMLLPLVAVMREGARVSTDEVTFKEFVLLTAALLRLVGHDVYAIDYDFVAHFVAVVQHPCFVRSLQNADNVGLQLLLARVVARLARITGNYTRSLLQTLLSSYSMSLSPFDRSLRVLFEEFEAREEDGLTLVSMGFRFGASSTIPPSAAMLASSKSSHNDLVDDSAWVLGGGLEQDRVRATIDRFPLWREVSTLCDAYLLDLDEELHIDDSSIKAEHFPLIDGKEPVEGYDPAFILPMLSHFISSSDFHDGAIVQQGLLGVAIRATSSDVKIIREHAFGILAHVHESLQATTETTSGFKAGRQVHLLLDVFRRGVEKSLQQVPSVVTVFLNDALAVLTRPTHVLYPQVNHFLLARPAMDLADVPMFYSLFNSRAPLTFRQERSWLLHALRRGICNDDDVVLLVRRHVLPMLLSFFTSELADTHTQPLIVKILLAALRTPSGGVYLVTKAGLVEWLAVQFLKHGAASLSTKSHNVKLLGSIRTASSAILLPLMNVLEQALHDRIWGILDATQQHAAALQAVNAFASLHAALAACRAESKNDHPLTSKVAVIAEWVVRRAGSVCSLKLLHKAIEVVQQSAMFENVSINLAEMVASNLAQWLLQRRHYQAQKQYFHDWAVLLRQVASLLVSYDNHTGLAKQQRMRHALEQMKSSLDQLPTLKLLVISSTANNPNAAAHALL</sequence>
<reference evidence="4 5" key="1">
    <citation type="submission" date="2021-11" db="EMBL/GenBank/DDBJ databases">
        <authorList>
            <person name="Islam A."/>
            <person name="Islam S."/>
            <person name="Flora M.S."/>
            <person name="Rahman M."/>
            <person name="Ziaur R.M."/>
            <person name="Epstein J.H."/>
            <person name="Hassan M."/>
            <person name="Klassen M."/>
            <person name="Woodard K."/>
            <person name="Webb A."/>
            <person name="Webby R.J."/>
            <person name="El Zowalaty M.E."/>
        </authorList>
    </citation>
    <scope>NUCLEOTIDE SEQUENCE [LARGE SCALE GENOMIC DNA]</scope>
    <source>
        <strain evidence="4">Pbs1</strain>
    </source>
</reference>
<feature type="domain" description="URB1 C-terminal" evidence="3">
    <location>
        <begin position="1708"/>
        <end position="1903"/>
    </location>
</feature>
<protein>
    <recommendedName>
        <fullName evidence="6">Nucleolar pre-ribosomal-associated protein 1 C-terminal domain-containing protein</fullName>
    </recommendedName>
</protein>
<accession>A0ABN8CSM1</accession>
<comment type="caution">
    <text evidence="4">The sequence shown here is derived from an EMBL/GenBank/DDBJ whole genome shotgun (WGS) entry which is preliminary data.</text>
</comment>
<dbReference type="InterPro" id="IPR039844">
    <property type="entry name" value="URB1"/>
</dbReference>
<dbReference type="PANTHER" id="PTHR13500">
    <property type="entry name" value="NUCLEOLAR PRERIBOSOMAL-ASSOCIATED PROTEIN 1"/>
    <property type="match status" value="1"/>
</dbReference>
<dbReference type="EMBL" id="CAKLCB010000112">
    <property type="protein sequence ID" value="CAH0515478.1"/>
    <property type="molecule type" value="Genomic_DNA"/>
</dbReference>